<protein>
    <recommendedName>
        <fullName evidence="4">Flagellar hook-length control protein-like C-terminal domain-containing protein</fullName>
    </recommendedName>
</protein>
<feature type="compositionally biased region" description="Polar residues" evidence="1">
    <location>
        <begin position="17"/>
        <end position="27"/>
    </location>
</feature>
<name>A0ABT3WLJ8_9PROT</name>
<feature type="compositionally biased region" description="Low complexity" evidence="1">
    <location>
        <begin position="384"/>
        <end position="393"/>
    </location>
</feature>
<keyword evidence="3" id="KW-1185">Reference proteome</keyword>
<feature type="compositionally biased region" description="Gly residues" evidence="1">
    <location>
        <begin position="655"/>
        <end position="664"/>
    </location>
</feature>
<dbReference type="RefSeq" id="WP_266137764.1">
    <property type="nucleotide sequence ID" value="NZ_JANIDX010000005.1"/>
</dbReference>
<sequence length="670" mass="67891">MSLPSLTTMDLADINPSLASQGGSKATQGGGKPNISIPSKAGRKQFAAILAAQDHAAQDPSSQEGNKTNIGQQDTGAQTEAQGQTEQQTASEQGDTPSEGAQQAAQRQDGPEQTVYSEDKLVDKGRTHPSQGAVAAKDETLTPQEAAEARQKAEQDDDPSKAHQSSSAQTAVDLQAALSIAGLFTTHHSTAIEGPSSASASLAGQASIGVAGRDAASSLARFAVLEGQTQKEASVKAVDASMASVGEASSQHGMAEQAPASFMTQPMKQTTPVEAAFAQGFNMQRGLSHALSEGEQGAASVRLSSQAVTASQGAVSSVAQNGAQDGKQAVTALSFQPATMAAMSSTVKGPSSPSSVIPHGATHDDQTHAGSNTLFDLLVKSSAQTGGQSLSSGGEQGGAGHDGASEHNFAERAARTDIAAATHGDDAGKSGLNVGEGSFLGLVSSHMEGSNDAAQNMGVEVASSHSLPQHQAQQAGGEVKASLMQHNLATPSVLSARTSNGQAGTLNITVTTSDDTSVRVQLNRSPEGLSSLALQGQDDGTTDALQKTHHILARQLDEVGLHAGVMKIDVLPTEAGQGAHGGEQNMPQQQSPNQGQHQGQNQQGQATFQQAGGFLAGGDGGAGQQHTARQPRAILRAAQSEASPQDDTSYTPTGTAGGASGGMGRLNISV</sequence>
<feature type="compositionally biased region" description="Low complexity" evidence="1">
    <location>
        <begin position="344"/>
        <end position="356"/>
    </location>
</feature>
<feature type="compositionally biased region" description="Basic and acidic residues" evidence="1">
    <location>
        <begin position="147"/>
        <end position="161"/>
    </location>
</feature>
<gene>
    <name evidence="2" type="ORF">NQF89_05930</name>
</gene>
<feature type="region of interest" description="Disordered" evidence="1">
    <location>
        <begin position="575"/>
        <end position="670"/>
    </location>
</feature>
<comment type="caution">
    <text evidence="2">The sequence shown here is derived from an EMBL/GenBank/DDBJ whole genome shotgun (WGS) entry which is preliminary data.</text>
</comment>
<dbReference type="Proteomes" id="UP001165575">
    <property type="component" value="Unassembled WGS sequence"/>
</dbReference>
<feature type="compositionally biased region" description="Polar residues" evidence="1">
    <location>
        <begin position="59"/>
        <end position="70"/>
    </location>
</feature>
<feature type="compositionally biased region" description="Gly residues" evidence="1">
    <location>
        <begin position="614"/>
        <end position="623"/>
    </location>
</feature>
<feature type="compositionally biased region" description="Low complexity" evidence="1">
    <location>
        <begin position="45"/>
        <end position="55"/>
    </location>
</feature>
<feature type="region of interest" description="Disordered" evidence="1">
    <location>
        <begin position="1"/>
        <end position="169"/>
    </location>
</feature>
<feature type="compositionally biased region" description="Low complexity" evidence="1">
    <location>
        <begin position="587"/>
        <end position="613"/>
    </location>
</feature>
<feature type="region of interest" description="Disordered" evidence="1">
    <location>
        <begin position="344"/>
        <end position="369"/>
    </location>
</feature>
<reference evidence="2 3" key="1">
    <citation type="submission" date="2022-07" db="EMBL/GenBank/DDBJ databases">
        <title>Bombella genomes.</title>
        <authorList>
            <person name="Harer L."/>
            <person name="Styblova S."/>
            <person name="Ehrmann M."/>
        </authorList>
    </citation>
    <scope>NUCLEOTIDE SEQUENCE [LARGE SCALE GENOMIC DNA]</scope>
    <source>
        <strain evidence="2 3">TMW 2.2556</strain>
    </source>
</reference>
<dbReference type="EMBL" id="JANIDX010000005">
    <property type="protein sequence ID" value="MCX5619960.1"/>
    <property type="molecule type" value="Genomic_DNA"/>
</dbReference>
<evidence type="ECO:0000256" key="1">
    <source>
        <dbReference type="SAM" id="MobiDB-lite"/>
    </source>
</evidence>
<accession>A0ABT3WLJ8</accession>
<feature type="compositionally biased region" description="Basic and acidic residues" evidence="1">
    <location>
        <begin position="117"/>
        <end position="126"/>
    </location>
</feature>
<feature type="compositionally biased region" description="Low complexity" evidence="1">
    <location>
        <begin position="71"/>
        <end position="94"/>
    </location>
</feature>
<evidence type="ECO:0000313" key="3">
    <source>
        <dbReference type="Proteomes" id="UP001165575"/>
    </source>
</evidence>
<organism evidence="2 3">
    <name type="scientific">Bombella pollinis</name>
    <dbReference type="NCBI Taxonomy" id="2967337"/>
    <lineage>
        <taxon>Bacteria</taxon>
        <taxon>Pseudomonadati</taxon>
        <taxon>Pseudomonadota</taxon>
        <taxon>Alphaproteobacteria</taxon>
        <taxon>Acetobacterales</taxon>
        <taxon>Acetobacteraceae</taxon>
        <taxon>Bombella</taxon>
    </lineage>
</organism>
<evidence type="ECO:0008006" key="4">
    <source>
        <dbReference type="Google" id="ProtNLM"/>
    </source>
</evidence>
<evidence type="ECO:0000313" key="2">
    <source>
        <dbReference type="EMBL" id="MCX5619960.1"/>
    </source>
</evidence>
<proteinExistence type="predicted"/>
<feature type="compositionally biased region" description="Polar residues" evidence="1">
    <location>
        <begin position="95"/>
        <end position="106"/>
    </location>
</feature>
<feature type="region of interest" description="Disordered" evidence="1">
    <location>
        <begin position="384"/>
        <end position="405"/>
    </location>
</feature>